<dbReference type="InterPro" id="IPR035901">
    <property type="entry name" value="GIY-YIG_endonuc_sf"/>
</dbReference>
<dbReference type="SMART" id="SM00465">
    <property type="entry name" value="GIYc"/>
    <property type="match status" value="1"/>
</dbReference>
<comment type="cofactor">
    <cofactor evidence="1">
        <name>Mg(2+)</name>
        <dbReference type="ChEBI" id="CHEBI:18420"/>
    </cofactor>
</comment>
<accession>A0A8S5RWR0</accession>
<proteinExistence type="predicted"/>
<evidence type="ECO:0000256" key="2">
    <source>
        <dbReference type="ARBA" id="ARBA00022842"/>
    </source>
</evidence>
<dbReference type="SUPFAM" id="SSF82771">
    <property type="entry name" value="GIY-YIG endonuclease"/>
    <property type="match status" value="1"/>
</dbReference>
<dbReference type="Gene3D" id="3.40.1440.10">
    <property type="entry name" value="GIY-YIG endonuclease"/>
    <property type="match status" value="1"/>
</dbReference>
<evidence type="ECO:0000259" key="3">
    <source>
        <dbReference type="SMART" id="SM00465"/>
    </source>
</evidence>
<reference evidence="4" key="1">
    <citation type="journal article" date="2021" name="Proc. Natl. Acad. Sci. U.S.A.">
        <title>A Catalog of Tens of Thousands of Viruses from Human Metagenomes Reveals Hidden Associations with Chronic Diseases.</title>
        <authorList>
            <person name="Tisza M.J."/>
            <person name="Buck C.B."/>
        </authorList>
    </citation>
    <scope>NUCLEOTIDE SEQUENCE</scope>
    <source>
        <strain evidence="4">CtLeh52</strain>
    </source>
</reference>
<dbReference type="EMBL" id="BK032499">
    <property type="protein sequence ID" value="DAF43088.1"/>
    <property type="molecule type" value="Genomic_DNA"/>
</dbReference>
<evidence type="ECO:0000256" key="1">
    <source>
        <dbReference type="ARBA" id="ARBA00001946"/>
    </source>
</evidence>
<keyword evidence="2" id="KW-0460">Magnesium</keyword>
<sequence length="235" mass="26763">MCRRGKKDCSIGECGLCGNKQGMDFKEWKGVSILSNWKNIQKAKAIETKNRERILAVNPHVDDGSGIYFLTRTDEDGFRFVYVGQAVHLLQRLAGHLNGYQHIDLSMKSHGLYSAENIYGWKIGFLHYPVEELDKWEQYWIKRYADEGYQLRNKTAGGQGDGKKQIAEYRPGKGYRDGLAQGRINLARELANIADKHLVIGLKPEKQNNSVSQKQFAKFMNLLYGEKDGESDAEN</sequence>
<dbReference type="CDD" id="cd00719">
    <property type="entry name" value="GIY-YIG_SF"/>
    <property type="match status" value="1"/>
</dbReference>
<evidence type="ECO:0000313" key="4">
    <source>
        <dbReference type="EMBL" id="DAF43088.1"/>
    </source>
</evidence>
<feature type="domain" description="GIY-YIG" evidence="3">
    <location>
        <begin position="64"/>
        <end position="155"/>
    </location>
</feature>
<protein>
    <recommendedName>
        <fullName evidence="3">GIY-YIG domain-containing protein</fullName>
    </recommendedName>
</protein>
<name>A0A8S5RWR0_9CAUD</name>
<organism evidence="4">
    <name type="scientific">Siphoviridae sp. ctLeh52</name>
    <dbReference type="NCBI Taxonomy" id="2827849"/>
    <lineage>
        <taxon>Viruses</taxon>
        <taxon>Duplodnaviria</taxon>
        <taxon>Heunggongvirae</taxon>
        <taxon>Uroviricota</taxon>
        <taxon>Caudoviricetes</taxon>
    </lineage>
</organism>
<dbReference type="InterPro" id="IPR000305">
    <property type="entry name" value="GIY-YIG_endonuc"/>
</dbReference>